<dbReference type="KEGG" id="dti:Desti_2066"/>
<evidence type="ECO:0000256" key="4">
    <source>
        <dbReference type="ARBA" id="ARBA00022679"/>
    </source>
</evidence>
<protein>
    <submittedName>
        <fullName evidence="9">PMT family glycosyltransferase, 4-amino-4-deoxy-L-arabinose transferase</fullName>
    </submittedName>
</protein>
<gene>
    <name evidence="9" type="ordered locus">Desti_2066</name>
</gene>
<name>I4C5C6_DESTA</name>
<dbReference type="PANTHER" id="PTHR33908:SF11">
    <property type="entry name" value="MEMBRANE PROTEIN"/>
    <property type="match status" value="1"/>
</dbReference>
<evidence type="ECO:0000256" key="1">
    <source>
        <dbReference type="ARBA" id="ARBA00004651"/>
    </source>
</evidence>
<evidence type="ECO:0000256" key="8">
    <source>
        <dbReference type="SAM" id="Phobius"/>
    </source>
</evidence>
<feature type="transmembrane region" description="Helical" evidence="8">
    <location>
        <begin position="316"/>
        <end position="335"/>
    </location>
</feature>
<feature type="transmembrane region" description="Helical" evidence="8">
    <location>
        <begin position="292"/>
        <end position="310"/>
    </location>
</feature>
<keyword evidence="5 8" id="KW-0812">Transmembrane</keyword>
<sequence>MNLSTPAEIPKPFWPRLAFWFIVAGALVLAWMNRFIQDDAFISFRYALNLVKGHGLVWNPGERIEGYTNFLWTLFMAIPHFMGTDVVQFATWLGMAFFLGTLLLTYRTALEISNSQATALLTLVLLSTNYTFSAYATGGLETQMQTCLLMGCVLLAMVGTRKKAGGGMLAGYSVLAGLSILTRLDSAVYLIPVTLMLFRSISGRGSRSEQISRIVLLCLPAVLLVLPWFLWKLSYYGDIVPNTFYAKFNTQTSMVRGAQYLFSFYAAYWLLPFVILLPFSLRFILERSPRHILPITVVILLWSGYVVFVGGDFMEFRILVPIIPLLMMFIAWLIVEFVRQMEIRYALVLLVITGSAYHAITFEMNGKIGYESISFLEKHLTPDGGNWIDMGRALAKEFNADSDVAIATGASGAIPYYSGLRAVDLYGLTDEHIAKYGVPWTSVPGHQKRAELTYLVSRDVNLVIGGMRRTPGNESRVHSYQEMRGWHAIIHSPRDIPPDSCLIEIPTSDGRTFFAWYVVKNPTIDKAIETKKWLVHPVARQ</sequence>
<dbReference type="PATRIC" id="fig|706587.4.peg.2369"/>
<dbReference type="RefSeq" id="WP_014809911.1">
    <property type="nucleotide sequence ID" value="NC_018025.1"/>
</dbReference>
<dbReference type="STRING" id="706587.Desti_2066"/>
<dbReference type="AlphaFoldDB" id="I4C5C6"/>
<dbReference type="EMBL" id="CP003360">
    <property type="protein sequence ID" value="AFM24767.1"/>
    <property type="molecule type" value="Genomic_DNA"/>
</dbReference>
<feature type="transmembrane region" description="Helical" evidence="8">
    <location>
        <begin position="187"/>
        <end position="202"/>
    </location>
</feature>
<feature type="transmembrane region" description="Helical" evidence="8">
    <location>
        <begin position="17"/>
        <end position="36"/>
    </location>
</feature>
<dbReference type="OrthoDB" id="3404679at2"/>
<evidence type="ECO:0000256" key="3">
    <source>
        <dbReference type="ARBA" id="ARBA00022676"/>
    </source>
</evidence>
<dbReference type="GO" id="GO:0009103">
    <property type="term" value="P:lipopolysaccharide biosynthetic process"/>
    <property type="evidence" value="ECO:0007669"/>
    <property type="project" value="UniProtKB-ARBA"/>
</dbReference>
<dbReference type="GO" id="GO:0005886">
    <property type="term" value="C:plasma membrane"/>
    <property type="evidence" value="ECO:0007669"/>
    <property type="project" value="UniProtKB-SubCell"/>
</dbReference>
<feature type="transmembrane region" description="Helical" evidence="8">
    <location>
        <begin position="262"/>
        <end position="285"/>
    </location>
</feature>
<organism evidence="9 10">
    <name type="scientific">Desulfomonile tiedjei (strain ATCC 49306 / DSM 6799 / DCB-1)</name>
    <dbReference type="NCBI Taxonomy" id="706587"/>
    <lineage>
        <taxon>Bacteria</taxon>
        <taxon>Pseudomonadati</taxon>
        <taxon>Thermodesulfobacteriota</taxon>
        <taxon>Desulfomonilia</taxon>
        <taxon>Desulfomonilales</taxon>
        <taxon>Desulfomonilaceae</taxon>
        <taxon>Desulfomonile</taxon>
    </lineage>
</organism>
<keyword evidence="7 8" id="KW-0472">Membrane</keyword>
<accession>I4C5C6</accession>
<feature type="transmembrane region" description="Helical" evidence="8">
    <location>
        <begin position="89"/>
        <end position="106"/>
    </location>
</feature>
<evidence type="ECO:0000256" key="5">
    <source>
        <dbReference type="ARBA" id="ARBA00022692"/>
    </source>
</evidence>
<proteinExistence type="predicted"/>
<evidence type="ECO:0000256" key="7">
    <source>
        <dbReference type="ARBA" id="ARBA00023136"/>
    </source>
</evidence>
<keyword evidence="6 8" id="KW-1133">Transmembrane helix</keyword>
<reference evidence="10" key="1">
    <citation type="submission" date="2012-06" db="EMBL/GenBank/DDBJ databases">
        <title>Complete sequence of chromosome of Desulfomonile tiedjei DSM 6799.</title>
        <authorList>
            <person name="Lucas S."/>
            <person name="Copeland A."/>
            <person name="Lapidus A."/>
            <person name="Glavina del Rio T."/>
            <person name="Dalin E."/>
            <person name="Tice H."/>
            <person name="Bruce D."/>
            <person name="Goodwin L."/>
            <person name="Pitluck S."/>
            <person name="Peters L."/>
            <person name="Ovchinnikova G."/>
            <person name="Zeytun A."/>
            <person name="Lu M."/>
            <person name="Kyrpides N."/>
            <person name="Mavromatis K."/>
            <person name="Ivanova N."/>
            <person name="Brettin T."/>
            <person name="Detter J.C."/>
            <person name="Han C."/>
            <person name="Larimer F."/>
            <person name="Land M."/>
            <person name="Hauser L."/>
            <person name="Markowitz V."/>
            <person name="Cheng J.-F."/>
            <person name="Hugenholtz P."/>
            <person name="Woyke T."/>
            <person name="Wu D."/>
            <person name="Spring S."/>
            <person name="Schroeder M."/>
            <person name="Brambilla E."/>
            <person name="Klenk H.-P."/>
            <person name="Eisen J.A."/>
        </authorList>
    </citation>
    <scope>NUCLEOTIDE SEQUENCE [LARGE SCALE GENOMIC DNA]</scope>
    <source>
        <strain evidence="10">ATCC 49306 / DSM 6799 / DCB-1</strain>
    </source>
</reference>
<dbReference type="Proteomes" id="UP000006055">
    <property type="component" value="Chromosome"/>
</dbReference>
<keyword evidence="10" id="KW-1185">Reference proteome</keyword>
<feature type="transmembrane region" description="Helical" evidence="8">
    <location>
        <begin position="118"/>
        <end position="136"/>
    </location>
</feature>
<dbReference type="HOGENOM" id="CLU_467558_0_0_7"/>
<evidence type="ECO:0000256" key="6">
    <source>
        <dbReference type="ARBA" id="ARBA00022989"/>
    </source>
</evidence>
<keyword evidence="4 9" id="KW-0808">Transferase</keyword>
<evidence type="ECO:0000256" key="2">
    <source>
        <dbReference type="ARBA" id="ARBA00022475"/>
    </source>
</evidence>
<keyword evidence="3" id="KW-0328">Glycosyltransferase</keyword>
<feature type="transmembrane region" description="Helical" evidence="8">
    <location>
        <begin position="214"/>
        <end position="231"/>
    </location>
</feature>
<comment type="subcellular location">
    <subcellularLocation>
        <location evidence="1">Cell membrane</location>
        <topology evidence="1">Multi-pass membrane protein</topology>
    </subcellularLocation>
</comment>
<evidence type="ECO:0000313" key="9">
    <source>
        <dbReference type="EMBL" id="AFM24767.1"/>
    </source>
</evidence>
<dbReference type="PANTHER" id="PTHR33908">
    <property type="entry name" value="MANNOSYLTRANSFERASE YKCB-RELATED"/>
    <property type="match status" value="1"/>
</dbReference>
<feature type="transmembrane region" description="Helical" evidence="8">
    <location>
        <begin position="342"/>
        <end position="360"/>
    </location>
</feature>
<evidence type="ECO:0000313" key="10">
    <source>
        <dbReference type="Proteomes" id="UP000006055"/>
    </source>
</evidence>
<dbReference type="InterPro" id="IPR050297">
    <property type="entry name" value="LipidA_mod_glycosyltrf_83"/>
</dbReference>
<keyword evidence="2" id="KW-1003">Cell membrane</keyword>
<dbReference type="GO" id="GO:0016763">
    <property type="term" value="F:pentosyltransferase activity"/>
    <property type="evidence" value="ECO:0007669"/>
    <property type="project" value="TreeGrafter"/>
</dbReference>
<dbReference type="eggNOG" id="COG1807">
    <property type="taxonomic scope" value="Bacteria"/>
</dbReference>